<name>A0A7Y0AIG2_9BACT</name>
<evidence type="ECO:0000313" key="2">
    <source>
        <dbReference type="EMBL" id="NML67973.1"/>
    </source>
</evidence>
<evidence type="ECO:0000256" key="1">
    <source>
        <dbReference type="SAM" id="MobiDB-lite"/>
    </source>
</evidence>
<feature type="region of interest" description="Disordered" evidence="1">
    <location>
        <begin position="1"/>
        <end position="23"/>
    </location>
</feature>
<dbReference type="Proteomes" id="UP000559626">
    <property type="component" value="Unassembled WGS sequence"/>
</dbReference>
<comment type="caution">
    <text evidence="2">The sequence shown here is derived from an EMBL/GenBank/DDBJ whole genome shotgun (WGS) entry which is preliminary data.</text>
</comment>
<sequence length="62" mass="6649">MCSTLQVARNGDTNGAGGKLDQPSEVLLKGKQLIVTDYDDPVKHFVNTKADAPHTESVLDLP</sequence>
<dbReference type="AlphaFoldDB" id="A0A7Y0AIG2"/>
<evidence type="ECO:0000313" key="3">
    <source>
        <dbReference type="Proteomes" id="UP000559626"/>
    </source>
</evidence>
<proteinExistence type="predicted"/>
<accession>A0A7Y0AIG2</accession>
<keyword evidence="3" id="KW-1185">Reference proteome</keyword>
<dbReference type="EMBL" id="JABBGH010000004">
    <property type="protein sequence ID" value="NML67973.1"/>
    <property type="molecule type" value="Genomic_DNA"/>
</dbReference>
<reference evidence="2 3" key="1">
    <citation type="submission" date="2020-04" db="EMBL/GenBank/DDBJ databases">
        <title>Hymenobacter polaris sp. nov., isolated from Arctic soil.</title>
        <authorList>
            <person name="Dahal R.H."/>
        </authorList>
    </citation>
    <scope>NUCLEOTIDE SEQUENCE [LARGE SCALE GENOMIC DNA]</scope>
    <source>
        <strain evidence="2 3">RP-2-7</strain>
    </source>
</reference>
<protein>
    <submittedName>
        <fullName evidence="2">Uncharacterized protein</fullName>
    </submittedName>
</protein>
<organism evidence="2 3">
    <name type="scientific">Hymenobacter polaris</name>
    <dbReference type="NCBI Taxonomy" id="2682546"/>
    <lineage>
        <taxon>Bacteria</taxon>
        <taxon>Pseudomonadati</taxon>
        <taxon>Bacteroidota</taxon>
        <taxon>Cytophagia</taxon>
        <taxon>Cytophagales</taxon>
        <taxon>Hymenobacteraceae</taxon>
        <taxon>Hymenobacter</taxon>
    </lineage>
</organism>
<gene>
    <name evidence="2" type="ORF">HHL22_22460</name>
</gene>
<feature type="compositionally biased region" description="Polar residues" evidence="1">
    <location>
        <begin position="1"/>
        <end position="13"/>
    </location>
</feature>
<dbReference type="RefSeq" id="WP_169533675.1">
    <property type="nucleotide sequence ID" value="NZ_JABBGH010000004.1"/>
</dbReference>